<dbReference type="EMBL" id="JBHULV010000008">
    <property type="protein sequence ID" value="MFD2730507.1"/>
    <property type="molecule type" value="Genomic_DNA"/>
</dbReference>
<evidence type="ECO:0000256" key="5">
    <source>
        <dbReference type="ARBA" id="ARBA00022741"/>
    </source>
</evidence>
<reference evidence="10" key="1">
    <citation type="journal article" date="2019" name="Int. J. Syst. Evol. Microbiol.">
        <title>The Global Catalogue of Microorganisms (GCM) 10K type strain sequencing project: providing services to taxonomists for standard genome sequencing and annotation.</title>
        <authorList>
            <consortium name="The Broad Institute Genomics Platform"/>
            <consortium name="The Broad Institute Genome Sequencing Center for Infectious Disease"/>
            <person name="Wu L."/>
            <person name="Ma J."/>
        </authorList>
    </citation>
    <scope>NUCLEOTIDE SEQUENCE [LARGE SCALE GENOMIC DNA]</scope>
    <source>
        <strain evidence="10">KCTC 42456</strain>
    </source>
</reference>
<evidence type="ECO:0000256" key="7">
    <source>
        <dbReference type="ARBA" id="ARBA00048258"/>
    </source>
</evidence>
<evidence type="ECO:0000256" key="1">
    <source>
        <dbReference type="ARBA" id="ARBA00004990"/>
    </source>
</evidence>
<dbReference type="InterPro" id="IPR004821">
    <property type="entry name" value="Cyt_trans-like"/>
</dbReference>
<comment type="caution">
    <text evidence="9">The sequence shown here is derived from an EMBL/GenBank/DDBJ whole genome shotgun (WGS) entry which is preliminary data.</text>
</comment>
<feature type="binding site" evidence="8">
    <location>
        <position position="153"/>
    </location>
    <ligand>
        <name>(R)-pantoate</name>
        <dbReference type="ChEBI" id="CHEBI:15980"/>
    </ligand>
</feature>
<feature type="binding site" evidence="8">
    <location>
        <position position="61"/>
    </location>
    <ligand>
        <name>beta-alanine</name>
        <dbReference type="ChEBI" id="CHEBI:57966"/>
    </ligand>
</feature>
<dbReference type="InterPro" id="IPR042176">
    <property type="entry name" value="Pantoate_ligase_C"/>
</dbReference>
<keyword evidence="3 8" id="KW-0436">Ligase</keyword>
<evidence type="ECO:0000256" key="2">
    <source>
        <dbReference type="ARBA" id="ARBA00009256"/>
    </source>
</evidence>
<dbReference type="GO" id="GO:0004592">
    <property type="term" value="F:pantoate-beta-alanine ligase activity"/>
    <property type="evidence" value="ECO:0007669"/>
    <property type="project" value="UniProtKB-EC"/>
</dbReference>
<keyword evidence="10" id="KW-1185">Reference proteome</keyword>
<comment type="pathway">
    <text evidence="1 8">Cofactor biosynthesis; (R)-pantothenate biosynthesis; (R)-pantothenate from (R)-pantoate and beta-alanine: step 1/1.</text>
</comment>
<feature type="binding site" evidence="8">
    <location>
        <begin position="147"/>
        <end position="150"/>
    </location>
    <ligand>
        <name>ATP</name>
        <dbReference type="ChEBI" id="CHEBI:30616"/>
    </ligand>
</feature>
<comment type="function">
    <text evidence="8">Catalyzes the condensation of pantoate with beta-alanine in an ATP-dependent reaction via a pantoyl-adenylate intermediate.</text>
</comment>
<dbReference type="HAMAP" id="MF_00158">
    <property type="entry name" value="PanC"/>
    <property type="match status" value="1"/>
</dbReference>
<evidence type="ECO:0000256" key="3">
    <source>
        <dbReference type="ARBA" id="ARBA00022598"/>
    </source>
</evidence>
<organism evidence="9 10">
    <name type="scientific">Pedobacter alpinus</name>
    <dbReference type="NCBI Taxonomy" id="1590643"/>
    <lineage>
        <taxon>Bacteria</taxon>
        <taxon>Pseudomonadati</taxon>
        <taxon>Bacteroidota</taxon>
        <taxon>Sphingobacteriia</taxon>
        <taxon>Sphingobacteriales</taxon>
        <taxon>Sphingobacteriaceae</taxon>
        <taxon>Pedobacter</taxon>
    </lineage>
</organism>
<dbReference type="NCBIfam" id="TIGR00125">
    <property type="entry name" value="cyt_tran_rel"/>
    <property type="match status" value="1"/>
</dbReference>
<name>A0ABW5TMH0_9SPHI</name>
<dbReference type="Proteomes" id="UP001597546">
    <property type="component" value="Unassembled WGS sequence"/>
</dbReference>
<gene>
    <name evidence="8 9" type="primary">panC</name>
    <name evidence="9" type="ORF">ACFSSE_02220</name>
</gene>
<comment type="subunit">
    <text evidence="8">Homodimer.</text>
</comment>
<evidence type="ECO:0000313" key="10">
    <source>
        <dbReference type="Proteomes" id="UP001597546"/>
    </source>
</evidence>
<dbReference type="PANTHER" id="PTHR21299">
    <property type="entry name" value="CYTIDYLATE KINASE/PANTOATE-BETA-ALANINE LIGASE"/>
    <property type="match status" value="1"/>
</dbReference>
<feature type="binding site" evidence="8">
    <location>
        <position position="176"/>
    </location>
    <ligand>
        <name>ATP</name>
        <dbReference type="ChEBI" id="CHEBI:30616"/>
    </ligand>
</feature>
<sequence length="277" mass="31538">MKSFKTKDSLKNYLQSLKKGNVKIGLVPTMGALHQGHVSLIEVSKKHCDITIATIFVNPTQFNNVDDLLKYPKPINQDQKILEAAGCDILFNPETREMYDDPEVWDYEVGELNTVLEGYFRPGHYKGVTQIVYKLFNLVKPDLAFFGQKDYQQFLVIKKMTEDFNLGIKLYACPIIRETDGLAMSSRNIRLSPTERIAALQISKSLYFTKKNYTVMPIADLKEKALKFYTNNSLLNLEYFEIVSNDGLKPLSNKKNAIALVACTVGNTRLIDNMMLD</sequence>
<keyword evidence="6 8" id="KW-0067">ATP-binding</keyword>
<accession>A0ABW5TMH0</accession>
<evidence type="ECO:0000256" key="8">
    <source>
        <dbReference type="HAMAP-Rule" id="MF_00158"/>
    </source>
</evidence>
<evidence type="ECO:0000313" key="9">
    <source>
        <dbReference type="EMBL" id="MFD2730507.1"/>
    </source>
</evidence>
<feature type="active site" description="Proton donor" evidence="8">
    <location>
        <position position="37"/>
    </location>
</feature>
<dbReference type="Gene3D" id="3.30.1300.10">
    <property type="entry name" value="Pantoate-beta-alanine ligase, C-terminal domain"/>
    <property type="match status" value="1"/>
</dbReference>
<comment type="miscellaneous">
    <text evidence="8">The reaction proceeds by a bi uni uni bi ping pong mechanism.</text>
</comment>
<evidence type="ECO:0000256" key="4">
    <source>
        <dbReference type="ARBA" id="ARBA00022655"/>
    </source>
</evidence>
<comment type="similarity">
    <text evidence="2 8">Belongs to the pantothenate synthetase family.</text>
</comment>
<feature type="binding site" evidence="8">
    <location>
        <begin position="30"/>
        <end position="37"/>
    </location>
    <ligand>
        <name>ATP</name>
        <dbReference type="ChEBI" id="CHEBI:30616"/>
    </ligand>
</feature>
<keyword evidence="5 8" id="KW-0547">Nucleotide-binding</keyword>
<dbReference type="Gene3D" id="3.40.50.620">
    <property type="entry name" value="HUPs"/>
    <property type="match status" value="1"/>
</dbReference>
<dbReference type="NCBIfam" id="TIGR00018">
    <property type="entry name" value="panC"/>
    <property type="match status" value="1"/>
</dbReference>
<keyword evidence="8" id="KW-0963">Cytoplasm</keyword>
<keyword evidence="4 8" id="KW-0566">Pantothenate biosynthesis</keyword>
<dbReference type="RefSeq" id="WP_379040733.1">
    <property type="nucleotide sequence ID" value="NZ_JBHSKW010000005.1"/>
</dbReference>
<dbReference type="SUPFAM" id="SSF52374">
    <property type="entry name" value="Nucleotidylyl transferase"/>
    <property type="match status" value="1"/>
</dbReference>
<evidence type="ECO:0000256" key="6">
    <source>
        <dbReference type="ARBA" id="ARBA00022840"/>
    </source>
</evidence>
<protein>
    <recommendedName>
        <fullName evidence="8">Pantothenate synthetase</fullName>
        <shortName evidence="8">PS</shortName>
        <ecNumber evidence="8">6.3.2.1</ecNumber>
    </recommendedName>
    <alternativeName>
        <fullName evidence="8">Pantoate--beta-alanine ligase</fullName>
    </alternativeName>
    <alternativeName>
        <fullName evidence="8">Pantoate-activating enzyme</fullName>
    </alternativeName>
</protein>
<dbReference type="InterPro" id="IPR003721">
    <property type="entry name" value="Pantoate_ligase"/>
</dbReference>
<dbReference type="InterPro" id="IPR014729">
    <property type="entry name" value="Rossmann-like_a/b/a_fold"/>
</dbReference>
<comment type="subcellular location">
    <subcellularLocation>
        <location evidence="8">Cytoplasm</location>
    </subcellularLocation>
</comment>
<feature type="binding site" evidence="8">
    <location>
        <position position="61"/>
    </location>
    <ligand>
        <name>(R)-pantoate</name>
        <dbReference type="ChEBI" id="CHEBI:15980"/>
    </ligand>
</feature>
<dbReference type="CDD" id="cd00560">
    <property type="entry name" value="PanC"/>
    <property type="match status" value="1"/>
</dbReference>
<dbReference type="PANTHER" id="PTHR21299:SF1">
    <property type="entry name" value="PANTOATE--BETA-ALANINE LIGASE"/>
    <property type="match status" value="1"/>
</dbReference>
<comment type="catalytic activity">
    <reaction evidence="7 8">
        <text>(R)-pantoate + beta-alanine + ATP = (R)-pantothenate + AMP + diphosphate + H(+)</text>
        <dbReference type="Rhea" id="RHEA:10912"/>
        <dbReference type="ChEBI" id="CHEBI:15378"/>
        <dbReference type="ChEBI" id="CHEBI:15980"/>
        <dbReference type="ChEBI" id="CHEBI:29032"/>
        <dbReference type="ChEBI" id="CHEBI:30616"/>
        <dbReference type="ChEBI" id="CHEBI:33019"/>
        <dbReference type="ChEBI" id="CHEBI:57966"/>
        <dbReference type="ChEBI" id="CHEBI:456215"/>
        <dbReference type="EC" id="6.3.2.1"/>
    </reaction>
</comment>
<dbReference type="Pfam" id="PF02569">
    <property type="entry name" value="Pantoate_ligase"/>
    <property type="match status" value="1"/>
</dbReference>
<dbReference type="EC" id="6.3.2.1" evidence="8"/>
<feature type="binding site" evidence="8">
    <location>
        <begin position="184"/>
        <end position="187"/>
    </location>
    <ligand>
        <name>ATP</name>
        <dbReference type="ChEBI" id="CHEBI:30616"/>
    </ligand>
</feature>
<proteinExistence type="inferred from homology"/>